<dbReference type="OrthoDB" id="7029607at2"/>
<dbReference type="EMBL" id="VFIP01000001">
    <property type="protein sequence ID" value="TWS00685.1"/>
    <property type="molecule type" value="Genomic_DNA"/>
</dbReference>
<accession>A0A5C5Q4S5</accession>
<name>A0A5C5Q4S5_9PSED</name>
<evidence type="ECO:0000313" key="1">
    <source>
        <dbReference type="EMBL" id="TWS00685.1"/>
    </source>
</evidence>
<dbReference type="RefSeq" id="WP_146424440.1">
    <property type="nucleotide sequence ID" value="NZ_VFIP01000001.1"/>
</dbReference>
<sequence>MTDSDVRDLEPMFQDPTATLTVMQKDWWNGWIAGREIDQNIYRALPTYKVAADLFAEFTSKSGVSKSREAYLAKIRAEQAFYKACAAEHAGRYRSSQQTVDAAVLLVIDAEGNVLPRVALLDAGVPADEVARITSKTGARRKIKKSLQKHALHPNAQKMIQSEGKREYMRMAADTLSGSLEGIAVNMKTQARLARLEAATTALAAEVAELRAFRIATEARLEVVEAGEHWHDVARRMLADGSGPTAIANATGQLINTVKQFVKRNR</sequence>
<dbReference type="Proteomes" id="UP000317901">
    <property type="component" value="Unassembled WGS sequence"/>
</dbReference>
<protein>
    <submittedName>
        <fullName evidence="1">Helix-turn-helix domain-containing protein</fullName>
    </submittedName>
</protein>
<reference evidence="1 2" key="1">
    <citation type="submission" date="2019-06" db="EMBL/GenBank/DDBJ databases">
        <title>Pseudomonas bimorpha sp. nov. isolated from bovine raw milk and skim milk concentrate.</title>
        <authorList>
            <person name="Hofmann K."/>
            <person name="Huptas C."/>
            <person name="Doll E."/>
            <person name="Scherer S."/>
            <person name="Wenning M."/>
        </authorList>
    </citation>
    <scope>NUCLEOTIDE SEQUENCE [LARGE SCALE GENOMIC DNA]</scope>
    <source>
        <strain evidence="1 2">DSM 108990</strain>
    </source>
</reference>
<proteinExistence type="predicted"/>
<organism evidence="1 2">
    <name type="scientific">Pseudomonas saxonica</name>
    <dbReference type="NCBI Taxonomy" id="2600598"/>
    <lineage>
        <taxon>Bacteria</taxon>
        <taxon>Pseudomonadati</taxon>
        <taxon>Pseudomonadota</taxon>
        <taxon>Gammaproteobacteria</taxon>
        <taxon>Pseudomonadales</taxon>
        <taxon>Pseudomonadaceae</taxon>
        <taxon>Pseudomonas</taxon>
    </lineage>
</organism>
<dbReference type="AlphaFoldDB" id="A0A5C5Q4S5"/>
<evidence type="ECO:0000313" key="2">
    <source>
        <dbReference type="Proteomes" id="UP000317901"/>
    </source>
</evidence>
<gene>
    <name evidence="1" type="ORF">FJD37_00185</name>
</gene>
<comment type="caution">
    <text evidence="1">The sequence shown here is derived from an EMBL/GenBank/DDBJ whole genome shotgun (WGS) entry which is preliminary data.</text>
</comment>